<proteinExistence type="predicted"/>
<feature type="region of interest" description="Disordered" evidence="1">
    <location>
        <begin position="1"/>
        <end position="26"/>
    </location>
</feature>
<feature type="region of interest" description="Disordered" evidence="1">
    <location>
        <begin position="217"/>
        <end position="237"/>
    </location>
</feature>
<reference evidence="2 3" key="1">
    <citation type="journal article" date="2017" name="Mycologia">
        <title>Bifiguratus adelaidae, gen. et sp. nov., a new member of Mucoromycotina in endophytic and soil-dwelling habitats.</title>
        <authorList>
            <person name="Torres-Cruz T.J."/>
            <person name="Billingsley Tobias T.L."/>
            <person name="Almatruk M."/>
            <person name="Hesse C."/>
            <person name="Kuske C.R."/>
            <person name="Desiro A."/>
            <person name="Benucci G.M."/>
            <person name="Bonito G."/>
            <person name="Stajich J.E."/>
            <person name="Dunlap C."/>
            <person name="Arnold A.E."/>
            <person name="Porras-Alfaro A."/>
        </authorList>
    </citation>
    <scope>NUCLEOTIDE SEQUENCE [LARGE SCALE GENOMIC DNA]</scope>
    <source>
        <strain evidence="2 3">AZ0501</strain>
    </source>
</reference>
<comment type="caution">
    <text evidence="2">The sequence shown here is derived from an EMBL/GenBank/DDBJ whole genome shotgun (WGS) entry which is preliminary data.</text>
</comment>
<feature type="compositionally biased region" description="Acidic residues" evidence="1">
    <location>
        <begin position="139"/>
        <end position="151"/>
    </location>
</feature>
<feature type="compositionally biased region" description="Polar residues" evidence="1">
    <location>
        <begin position="42"/>
        <end position="52"/>
    </location>
</feature>
<sequence>MSKTSLDPIQEAVQLPTFEEQNDEFLTPNVLDRTPASWLNNQYFPSASSTESVPHLSDFDSEGTSKGPRQIHQLLSRKISTSLPLLTSPPLKLRRTTEDSTTDFGKDPLIHTGNDISDDVAINDVDWVRDKAVLYGQESESEGDDEMTDPDELPRLRSFLALPTEKRRPRSTSLQSRQQRTLKKRPRAVSDSAGEGSVILGSTLFRSFIDRSLGWARAASSNDDYSEPEGSRLPSLE</sequence>
<dbReference type="AlphaFoldDB" id="A0A261Y6E9"/>
<keyword evidence="3" id="KW-1185">Reference proteome</keyword>
<evidence type="ECO:0000313" key="3">
    <source>
        <dbReference type="Proteomes" id="UP000242875"/>
    </source>
</evidence>
<evidence type="ECO:0000256" key="1">
    <source>
        <dbReference type="SAM" id="MobiDB-lite"/>
    </source>
</evidence>
<protein>
    <submittedName>
        <fullName evidence="2">Uncharacterized protein</fullName>
    </submittedName>
</protein>
<feature type="region of interest" description="Disordered" evidence="1">
    <location>
        <begin position="136"/>
        <end position="193"/>
    </location>
</feature>
<accession>A0A261Y6E9</accession>
<dbReference type="EMBL" id="MVBO01000006">
    <property type="protein sequence ID" value="OZJ06151.1"/>
    <property type="molecule type" value="Genomic_DNA"/>
</dbReference>
<dbReference type="Proteomes" id="UP000242875">
    <property type="component" value="Unassembled WGS sequence"/>
</dbReference>
<gene>
    <name evidence="2" type="ORF">BZG36_01046</name>
</gene>
<evidence type="ECO:0000313" key="2">
    <source>
        <dbReference type="EMBL" id="OZJ06151.1"/>
    </source>
</evidence>
<feature type="region of interest" description="Disordered" evidence="1">
    <location>
        <begin position="42"/>
        <end position="72"/>
    </location>
</feature>
<name>A0A261Y6E9_9FUNG</name>
<organism evidence="2 3">
    <name type="scientific">Bifiguratus adelaidae</name>
    <dbReference type="NCBI Taxonomy" id="1938954"/>
    <lineage>
        <taxon>Eukaryota</taxon>
        <taxon>Fungi</taxon>
        <taxon>Fungi incertae sedis</taxon>
        <taxon>Mucoromycota</taxon>
        <taxon>Mucoromycotina</taxon>
        <taxon>Endogonomycetes</taxon>
        <taxon>Endogonales</taxon>
        <taxon>Endogonales incertae sedis</taxon>
        <taxon>Bifiguratus</taxon>
    </lineage>
</organism>